<dbReference type="AlphaFoldDB" id="A0A975XTU3"/>
<organism evidence="3 4">
    <name type="scientific">Azospira inquinata</name>
    <dbReference type="NCBI Taxonomy" id="2785627"/>
    <lineage>
        <taxon>Bacteria</taxon>
        <taxon>Pseudomonadati</taxon>
        <taxon>Pseudomonadota</taxon>
        <taxon>Betaproteobacteria</taxon>
        <taxon>Rhodocyclales</taxon>
        <taxon>Rhodocyclaceae</taxon>
        <taxon>Azospira</taxon>
    </lineage>
</organism>
<feature type="region of interest" description="Disordered" evidence="1">
    <location>
        <begin position="384"/>
        <end position="417"/>
    </location>
</feature>
<name>A0A975XTU3_9RHOO</name>
<accession>A0A975XTU3</accession>
<protein>
    <submittedName>
        <fullName evidence="3">Exo-alpha-sialidase</fullName>
    </submittedName>
</protein>
<dbReference type="PANTHER" id="PTHR43752">
    <property type="entry name" value="BNR/ASP-BOX REPEAT FAMILY PROTEIN"/>
    <property type="match status" value="1"/>
</dbReference>
<dbReference type="CDD" id="cd15482">
    <property type="entry name" value="Sialidase_non-viral"/>
    <property type="match status" value="1"/>
</dbReference>
<dbReference type="Proteomes" id="UP000683428">
    <property type="component" value="Chromosome"/>
</dbReference>
<dbReference type="KEGG" id="aiq:Azoinq_09335"/>
<evidence type="ECO:0000259" key="2">
    <source>
        <dbReference type="Pfam" id="PF13088"/>
    </source>
</evidence>
<sequence length="417" mass="43826">MSASRTRRLGALALILGLGAAAGRLLHTPPTPAFRPVTPPATPLAPRLSATLLPRAAPTAHAATLAELPDGDLAAAWFAGSKEGAPDVALYLSRYHSRSGEWTAPHPIADRAGVQAATGRYVRKLGNPVLGVDGAGRLHLWFVSVAYGGWAGASLNHQISTDGGQHWSPARRLVSGPFLNISTLVRTPPLAREQGAFALPAYHEFLKKHGEWLEIGPDGRLTDLARLPGRGAEGRDRPALQPAVAPTDQGLLALLRDAGPGPGRVLAARSGDGGAHWHALAPLPIPNPNASVALLRLQDGRLLLAANPQAQDRNQLALWLSTDQGATWQPALSLENSPNGDDEFSYPALLQDRQGRIHVLYTWRRQTIKQVVLTPARLGPAPKGALLPRGAAPALPLAAPSQTSTASTPPSAPGARP</sequence>
<evidence type="ECO:0000256" key="1">
    <source>
        <dbReference type="SAM" id="MobiDB-lite"/>
    </source>
</evidence>
<feature type="domain" description="Sialidase" evidence="2">
    <location>
        <begin position="71"/>
        <end position="359"/>
    </location>
</feature>
<evidence type="ECO:0000313" key="3">
    <source>
        <dbReference type="EMBL" id="QWT48075.1"/>
    </source>
</evidence>
<dbReference type="RefSeq" id="WP_216129733.1">
    <property type="nucleotide sequence ID" value="NZ_CP064782.1"/>
</dbReference>
<evidence type="ECO:0000313" key="4">
    <source>
        <dbReference type="Proteomes" id="UP000683428"/>
    </source>
</evidence>
<dbReference type="EMBL" id="CP064782">
    <property type="protein sequence ID" value="QWT48075.1"/>
    <property type="molecule type" value="Genomic_DNA"/>
</dbReference>
<proteinExistence type="predicted"/>
<feature type="compositionally biased region" description="Low complexity" evidence="1">
    <location>
        <begin position="384"/>
        <end position="409"/>
    </location>
</feature>
<dbReference type="InterPro" id="IPR011040">
    <property type="entry name" value="Sialidase"/>
</dbReference>
<dbReference type="Pfam" id="PF13088">
    <property type="entry name" value="BNR_2"/>
    <property type="match status" value="1"/>
</dbReference>
<dbReference type="PANTHER" id="PTHR43752:SF2">
    <property type="entry name" value="BNR_ASP-BOX REPEAT FAMILY PROTEIN"/>
    <property type="match status" value="1"/>
</dbReference>
<reference evidence="3" key="1">
    <citation type="submission" date="2020-11" db="EMBL/GenBank/DDBJ databases">
        <title>Azospira inquinata sp. nov.</title>
        <authorList>
            <person name="Moe W.M."/>
            <person name="Mikes M.C."/>
        </authorList>
    </citation>
    <scope>NUCLEOTIDE SEQUENCE</scope>
    <source>
        <strain evidence="3">Azo-3</strain>
    </source>
</reference>
<gene>
    <name evidence="3" type="ORF">Azoinq_09335</name>
</gene>
<keyword evidence="4" id="KW-1185">Reference proteome</keyword>